<organism evidence="1 2">
    <name type="scientific">Stenotrophomonas phage YB07</name>
    <dbReference type="NCBI Taxonomy" id="2555548"/>
    <lineage>
        <taxon>Viruses</taxon>
        <taxon>Duplodnaviria</taxon>
        <taxon>Heunggongvirae</taxon>
        <taxon>Uroviricota</taxon>
        <taxon>Caudoviricetes</taxon>
        <taxon>Menderavirus</taxon>
        <taxon>Menderavirus IMESM1</taxon>
    </lineage>
</organism>
<dbReference type="KEGG" id="vg:55614802"/>
<reference evidence="1 2" key="1">
    <citation type="submission" date="2019-02" db="EMBL/GenBank/DDBJ databases">
        <authorList>
            <person name="He Y."/>
            <person name="Shi H."/>
            <person name="Li J."/>
            <person name="Sun Y."/>
        </authorList>
    </citation>
    <scope>NUCLEOTIDE SEQUENCE [LARGE SCALE GENOMIC DNA]</scope>
</reference>
<dbReference type="Proteomes" id="UP000294655">
    <property type="component" value="Segment"/>
</dbReference>
<dbReference type="RefSeq" id="YP_009844478.1">
    <property type="nucleotide sequence ID" value="NC_048755.1"/>
</dbReference>
<evidence type="ECO:0000313" key="1">
    <source>
        <dbReference type="EMBL" id="QBP06328.1"/>
    </source>
</evidence>
<name>A0A482IFI8_9CAUD</name>
<dbReference type="GeneID" id="55614802"/>
<proteinExistence type="predicted"/>
<dbReference type="EMBL" id="MK580972">
    <property type="protein sequence ID" value="QBP06328.1"/>
    <property type="molecule type" value="Genomic_DNA"/>
</dbReference>
<protein>
    <submittedName>
        <fullName evidence="1">Uncharacterized protein</fullName>
    </submittedName>
</protein>
<evidence type="ECO:0000313" key="2">
    <source>
        <dbReference type="Proteomes" id="UP000294655"/>
    </source>
</evidence>
<sequence length="59" mass="6716">MEPFEEYAVIDDYGDDWEEGPIAFSGDTFEQCAEWAESENYHSASIVGILENGRRVKIV</sequence>
<accession>A0A482IFI8</accession>